<evidence type="ECO:0000256" key="1">
    <source>
        <dbReference type="ARBA" id="ARBA00002510"/>
    </source>
</evidence>
<keyword evidence="12" id="KW-0170">Cobalt</keyword>
<dbReference type="InterPro" id="IPR011541">
    <property type="entry name" value="Ni/Co_transpt_high_affinity"/>
</dbReference>
<reference evidence="15 16" key="1">
    <citation type="submission" date="2017-02" db="EMBL/GenBank/DDBJ databases">
        <authorList>
            <person name="Peterson S.W."/>
        </authorList>
    </citation>
    <scope>NUCLEOTIDE SEQUENCE [LARGE SCALE GENOMIC DNA]</scope>
    <source>
        <strain evidence="15 16">S285</strain>
    </source>
</reference>
<dbReference type="RefSeq" id="WP_085772245.1">
    <property type="nucleotide sequence ID" value="NZ_AP027149.1"/>
</dbReference>
<keyword evidence="5" id="KW-1003">Cell membrane</keyword>
<feature type="chain" id="PRO_5012981180" description="Nickel/cobalt efflux system" evidence="14">
    <location>
        <begin position="29"/>
        <end position="344"/>
    </location>
</feature>
<evidence type="ECO:0000256" key="6">
    <source>
        <dbReference type="ARBA" id="ARBA00022596"/>
    </source>
</evidence>
<dbReference type="GO" id="GO:0015099">
    <property type="term" value="F:nickel cation transmembrane transporter activity"/>
    <property type="evidence" value="ECO:0007669"/>
    <property type="project" value="UniProtKB-UniRule"/>
</dbReference>
<dbReference type="GO" id="GO:0005886">
    <property type="term" value="C:plasma membrane"/>
    <property type="evidence" value="ECO:0007669"/>
    <property type="project" value="UniProtKB-SubCell"/>
</dbReference>
<keyword evidence="10" id="KW-0921">Nickel transport</keyword>
<evidence type="ECO:0000256" key="10">
    <source>
        <dbReference type="ARBA" id="ARBA00023112"/>
    </source>
</evidence>
<feature type="transmembrane region" description="Helical" evidence="13">
    <location>
        <begin position="318"/>
        <end position="338"/>
    </location>
</feature>
<dbReference type="InterPro" id="IPR006311">
    <property type="entry name" value="TAT_signal"/>
</dbReference>
<dbReference type="PROSITE" id="PS51318">
    <property type="entry name" value="TAT"/>
    <property type="match status" value="1"/>
</dbReference>
<keyword evidence="11 13" id="KW-0472">Membrane</keyword>
<keyword evidence="7 13" id="KW-0812">Transmembrane</keyword>
<dbReference type="PANTHER" id="PTHR40659:SF1">
    <property type="entry name" value="NICKEL_COBALT EFFLUX SYSTEM RCNA"/>
    <property type="match status" value="1"/>
</dbReference>
<evidence type="ECO:0000256" key="9">
    <source>
        <dbReference type="ARBA" id="ARBA00023065"/>
    </source>
</evidence>
<dbReference type="Pfam" id="PF03824">
    <property type="entry name" value="NicO"/>
    <property type="match status" value="2"/>
</dbReference>
<comment type="similarity">
    <text evidence="13">Belongs to the NiCoT transporter (TC 2.A.52) family.</text>
</comment>
<dbReference type="OrthoDB" id="9812956at2"/>
<comment type="function">
    <text evidence="1">Efflux system for nickel and cobalt.</text>
</comment>
<keyword evidence="6" id="KW-0533">Nickel</keyword>
<evidence type="ECO:0000256" key="7">
    <source>
        <dbReference type="ARBA" id="ARBA00022692"/>
    </source>
</evidence>
<evidence type="ECO:0000256" key="11">
    <source>
        <dbReference type="ARBA" id="ARBA00023136"/>
    </source>
</evidence>
<evidence type="ECO:0000313" key="16">
    <source>
        <dbReference type="Proteomes" id="UP000193978"/>
    </source>
</evidence>
<feature type="signal peptide" evidence="14">
    <location>
        <begin position="1"/>
        <end position="28"/>
    </location>
</feature>
<evidence type="ECO:0000313" key="15">
    <source>
        <dbReference type="EMBL" id="ARN82120.1"/>
    </source>
</evidence>
<feature type="transmembrane region" description="Helical" evidence="13">
    <location>
        <begin position="275"/>
        <end position="297"/>
    </location>
</feature>
<dbReference type="InterPro" id="IPR051224">
    <property type="entry name" value="NiCoT_RcnA"/>
</dbReference>
<gene>
    <name evidence="15" type="ORF">B1812_14700</name>
</gene>
<comment type="subcellular location">
    <subcellularLocation>
        <location evidence="2 13">Cell membrane</location>
        <topology evidence="2 13">Multi-pass membrane protein</topology>
    </subcellularLocation>
</comment>
<evidence type="ECO:0000256" key="8">
    <source>
        <dbReference type="ARBA" id="ARBA00022989"/>
    </source>
</evidence>
<evidence type="ECO:0000256" key="5">
    <source>
        <dbReference type="ARBA" id="ARBA00022475"/>
    </source>
</evidence>
<dbReference type="AlphaFoldDB" id="A0A1W6MWZ2"/>
<keyword evidence="3" id="KW-0171">Cobalt transport</keyword>
<dbReference type="GO" id="GO:0006824">
    <property type="term" value="P:cobalt ion transport"/>
    <property type="evidence" value="ECO:0007669"/>
    <property type="project" value="UniProtKB-KW"/>
</dbReference>
<accession>A0A1W6MWZ2</accession>
<evidence type="ECO:0000256" key="4">
    <source>
        <dbReference type="ARBA" id="ARBA00022448"/>
    </source>
</evidence>
<keyword evidence="4 13" id="KW-0813">Transport</keyword>
<sequence>MVSRRTVLRGALALVLGAAVSPLPQASAEPFGASQPRHKNPFAIGGGEGAGAAGGLAGTILAWQNWFHLELQNAARRVKSENAAYWSLIAASLAYGVFHAAGPGHGKAVLASYMIASRSAVRRGMILAGLAALLQGLVAIAIVGLAAALLGFTALEMKSAIDWVELASYAAIAALGAALLWRKGGALLSALRAPPQAPASASGFRCEAVDASSGAHPQDCEHCALVDPQDLSDQKFSFGSAAGAVLAAGLRPCSGAILILVFTLAQGIFKAGCAAVLAMSVGTGLTTGALAAATVLARRLAQSWAGSERRATMIAARSAELVAAALVLFIGLALLLGASSAQAA</sequence>
<dbReference type="EMBL" id="CP019948">
    <property type="protein sequence ID" value="ARN82120.1"/>
    <property type="molecule type" value="Genomic_DNA"/>
</dbReference>
<organism evidence="15 16">
    <name type="scientific">Methylocystis bryophila</name>
    <dbReference type="NCBI Taxonomy" id="655015"/>
    <lineage>
        <taxon>Bacteria</taxon>
        <taxon>Pseudomonadati</taxon>
        <taxon>Pseudomonadota</taxon>
        <taxon>Alphaproteobacteria</taxon>
        <taxon>Hyphomicrobiales</taxon>
        <taxon>Methylocystaceae</taxon>
        <taxon>Methylocystis</taxon>
    </lineage>
</organism>
<keyword evidence="14" id="KW-0732">Signal</keyword>
<evidence type="ECO:0000256" key="3">
    <source>
        <dbReference type="ARBA" id="ARBA00022426"/>
    </source>
</evidence>
<protein>
    <recommendedName>
        <fullName evidence="13">Nickel/cobalt efflux system</fullName>
    </recommendedName>
</protein>
<dbReference type="Proteomes" id="UP000193978">
    <property type="component" value="Chromosome"/>
</dbReference>
<feature type="transmembrane region" description="Helical" evidence="13">
    <location>
        <begin position="83"/>
        <end position="104"/>
    </location>
</feature>
<evidence type="ECO:0000256" key="14">
    <source>
        <dbReference type="SAM" id="SignalP"/>
    </source>
</evidence>
<keyword evidence="8 13" id="KW-1133">Transmembrane helix</keyword>
<keyword evidence="16" id="KW-1185">Reference proteome</keyword>
<keyword evidence="9" id="KW-0406">Ion transport</keyword>
<feature type="transmembrane region" description="Helical" evidence="13">
    <location>
        <begin position="244"/>
        <end position="269"/>
    </location>
</feature>
<evidence type="ECO:0000256" key="13">
    <source>
        <dbReference type="RuleBase" id="RU362101"/>
    </source>
</evidence>
<proteinExistence type="inferred from homology"/>
<dbReference type="STRING" id="655015.B1812_14700"/>
<evidence type="ECO:0000256" key="12">
    <source>
        <dbReference type="ARBA" id="ARBA00023285"/>
    </source>
</evidence>
<dbReference type="GO" id="GO:0010045">
    <property type="term" value="P:response to nickel cation"/>
    <property type="evidence" value="ECO:0007669"/>
    <property type="project" value="TreeGrafter"/>
</dbReference>
<dbReference type="GO" id="GO:0046583">
    <property type="term" value="F:monoatomic cation efflux transmembrane transporter activity"/>
    <property type="evidence" value="ECO:0007669"/>
    <property type="project" value="TreeGrafter"/>
</dbReference>
<dbReference type="GO" id="GO:0032025">
    <property type="term" value="P:response to cobalt ion"/>
    <property type="evidence" value="ECO:0007669"/>
    <property type="project" value="TreeGrafter"/>
</dbReference>
<name>A0A1W6MWZ2_9HYPH</name>
<dbReference type="PANTHER" id="PTHR40659">
    <property type="entry name" value="NICKEL/COBALT EFFLUX SYSTEM RCNA"/>
    <property type="match status" value="1"/>
</dbReference>
<dbReference type="KEGG" id="mbry:B1812_14700"/>
<evidence type="ECO:0000256" key="2">
    <source>
        <dbReference type="ARBA" id="ARBA00004651"/>
    </source>
</evidence>
<feature type="transmembrane region" description="Helical" evidence="13">
    <location>
        <begin position="125"/>
        <end position="151"/>
    </location>
</feature>
<feature type="transmembrane region" description="Helical" evidence="13">
    <location>
        <begin position="163"/>
        <end position="181"/>
    </location>
</feature>